<evidence type="ECO:0000313" key="3">
    <source>
        <dbReference type="Proteomes" id="UP001237642"/>
    </source>
</evidence>
<dbReference type="PANTHER" id="PTHR47594:SF4">
    <property type="entry name" value="OS04G0475500 PROTEIN"/>
    <property type="match status" value="1"/>
</dbReference>
<dbReference type="EMBL" id="JAUIZM010000001">
    <property type="protein sequence ID" value="KAK1400494.1"/>
    <property type="molecule type" value="Genomic_DNA"/>
</dbReference>
<comment type="caution">
    <text evidence="2">The sequence shown here is derived from an EMBL/GenBank/DDBJ whole genome shotgun (WGS) entry which is preliminary data.</text>
</comment>
<protein>
    <submittedName>
        <fullName evidence="2">Protein THYLAKOID ASSEMBLY 8-like, chloroplastic</fullName>
    </submittedName>
</protein>
<accession>A0AAD8JAJ9</accession>
<dbReference type="GO" id="GO:0009658">
    <property type="term" value="P:chloroplast organization"/>
    <property type="evidence" value="ECO:0007669"/>
    <property type="project" value="InterPro"/>
</dbReference>
<dbReference type="Proteomes" id="UP001237642">
    <property type="component" value="Unassembled WGS sequence"/>
</dbReference>
<sequence>MSSFAIQTCPVFNVNNGIYSSCNSKVSTGSVTWRQVRVGSRMAITMRDRSKNRKPLQKGRNLSIEAIQTVQALKRVKDDDASLNRVFGTSFSRLLRFDMIAVLKELIRQNQCSLALKAFEDIQKEHWYKPKVLLYAALISVLGSNEMFDELELVFRKLENETSLEPDTVGFNAVLEILLSFGIIGLTMDCFYLMKSKGCEPDRSTFKILITGLESKGETSLSVAVRKEAEKIYGSSLEFLEENEDGDEVRSGSSLWTVMSLMSEGVSTTSATC</sequence>
<reference evidence="2" key="2">
    <citation type="submission" date="2023-05" db="EMBL/GenBank/DDBJ databases">
        <authorList>
            <person name="Schelkunov M.I."/>
        </authorList>
    </citation>
    <scope>NUCLEOTIDE SEQUENCE</scope>
    <source>
        <strain evidence="2">Hsosn_3</strain>
        <tissue evidence="2">Leaf</tissue>
    </source>
</reference>
<proteinExistence type="predicted"/>
<dbReference type="GO" id="GO:0003723">
    <property type="term" value="F:RNA binding"/>
    <property type="evidence" value="ECO:0007669"/>
    <property type="project" value="InterPro"/>
</dbReference>
<organism evidence="2 3">
    <name type="scientific">Heracleum sosnowskyi</name>
    <dbReference type="NCBI Taxonomy" id="360622"/>
    <lineage>
        <taxon>Eukaryota</taxon>
        <taxon>Viridiplantae</taxon>
        <taxon>Streptophyta</taxon>
        <taxon>Embryophyta</taxon>
        <taxon>Tracheophyta</taxon>
        <taxon>Spermatophyta</taxon>
        <taxon>Magnoliopsida</taxon>
        <taxon>eudicotyledons</taxon>
        <taxon>Gunneridae</taxon>
        <taxon>Pentapetalae</taxon>
        <taxon>asterids</taxon>
        <taxon>campanulids</taxon>
        <taxon>Apiales</taxon>
        <taxon>Apiaceae</taxon>
        <taxon>Apioideae</taxon>
        <taxon>apioid superclade</taxon>
        <taxon>Tordylieae</taxon>
        <taxon>Tordyliinae</taxon>
        <taxon>Heracleum</taxon>
    </lineage>
</organism>
<dbReference type="InterPro" id="IPR002885">
    <property type="entry name" value="PPR_rpt"/>
</dbReference>
<dbReference type="PANTHER" id="PTHR47594">
    <property type="entry name" value="PPR CONTAINING PLANT-LIKE PROTEIN"/>
    <property type="match status" value="1"/>
</dbReference>
<keyword evidence="3" id="KW-1185">Reference proteome</keyword>
<name>A0AAD8JAJ9_9APIA</name>
<dbReference type="AlphaFoldDB" id="A0AAD8JAJ9"/>
<reference evidence="2" key="1">
    <citation type="submission" date="2023-02" db="EMBL/GenBank/DDBJ databases">
        <title>Genome of toxic invasive species Heracleum sosnowskyi carries increased number of genes despite the absence of recent whole-genome duplications.</title>
        <authorList>
            <person name="Schelkunov M."/>
            <person name="Shtratnikova V."/>
            <person name="Makarenko M."/>
            <person name="Klepikova A."/>
            <person name="Omelchenko D."/>
            <person name="Novikova G."/>
            <person name="Obukhova E."/>
            <person name="Bogdanov V."/>
            <person name="Penin A."/>
            <person name="Logacheva M."/>
        </authorList>
    </citation>
    <scope>NUCLEOTIDE SEQUENCE</scope>
    <source>
        <strain evidence="2">Hsosn_3</strain>
        <tissue evidence="2">Leaf</tissue>
    </source>
</reference>
<keyword evidence="1" id="KW-0677">Repeat</keyword>
<evidence type="ECO:0000256" key="1">
    <source>
        <dbReference type="ARBA" id="ARBA00022737"/>
    </source>
</evidence>
<gene>
    <name evidence="2" type="ORF">POM88_000099</name>
</gene>
<dbReference type="Gene3D" id="1.25.40.10">
    <property type="entry name" value="Tetratricopeptide repeat domain"/>
    <property type="match status" value="1"/>
</dbReference>
<dbReference type="InterPro" id="IPR011990">
    <property type="entry name" value="TPR-like_helical_dom_sf"/>
</dbReference>
<dbReference type="GO" id="GO:0000373">
    <property type="term" value="P:Group II intron splicing"/>
    <property type="evidence" value="ECO:0007669"/>
    <property type="project" value="InterPro"/>
</dbReference>
<evidence type="ECO:0000313" key="2">
    <source>
        <dbReference type="EMBL" id="KAK1400494.1"/>
    </source>
</evidence>
<dbReference type="InterPro" id="IPR044190">
    <property type="entry name" value="THA8-like"/>
</dbReference>
<dbReference type="Pfam" id="PF13041">
    <property type="entry name" value="PPR_2"/>
    <property type="match status" value="1"/>
</dbReference>